<comment type="caution">
    <text evidence="10">The sequence shown here is derived from an EMBL/GenBank/DDBJ whole genome shotgun (WGS) entry which is preliminary data.</text>
</comment>
<evidence type="ECO:0000256" key="9">
    <source>
        <dbReference type="SAM" id="Phobius"/>
    </source>
</evidence>
<dbReference type="GO" id="GO:0048046">
    <property type="term" value="C:apoplast"/>
    <property type="evidence" value="ECO:0007669"/>
    <property type="project" value="UniProtKB-SubCell"/>
</dbReference>
<dbReference type="GO" id="GO:1901371">
    <property type="term" value="P:regulation of leaf morphogenesis"/>
    <property type="evidence" value="ECO:0007669"/>
    <property type="project" value="TreeGrafter"/>
</dbReference>
<comment type="subcellular location">
    <subcellularLocation>
        <location evidence="1">Secreted</location>
        <location evidence="1">Extracellular space</location>
        <location evidence="1">Apoplast</location>
    </subcellularLocation>
</comment>
<evidence type="ECO:0000256" key="4">
    <source>
        <dbReference type="ARBA" id="ARBA00022525"/>
    </source>
</evidence>
<protein>
    <submittedName>
        <fullName evidence="10">Uncharacterized protein</fullName>
    </submittedName>
</protein>
<dbReference type="AlphaFoldDB" id="A0A7J7HTX4"/>
<dbReference type="PANTHER" id="PTHR33348">
    <property type="entry name" value="PRECURSOR OF CEP5"/>
    <property type="match status" value="1"/>
</dbReference>
<proteinExistence type="inferred from homology"/>
<dbReference type="InterPro" id="IPR033250">
    <property type="entry name" value="CEP"/>
</dbReference>
<keyword evidence="6" id="KW-0732">Signal</keyword>
<evidence type="ECO:0000256" key="8">
    <source>
        <dbReference type="SAM" id="MobiDB-lite"/>
    </source>
</evidence>
<evidence type="ECO:0000256" key="5">
    <source>
        <dbReference type="ARBA" id="ARBA00022702"/>
    </source>
</evidence>
<dbReference type="GO" id="GO:0006995">
    <property type="term" value="P:cellular response to nitrogen starvation"/>
    <property type="evidence" value="ECO:0007669"/>
    <property type="project" value="UniProtKB-ARBA"/>
</dbReference>
<dbReference type="GO" id="GO:2000280">
    <property type="term" value="P:regulation of root development"/>
    <property type="evidence" value="ECO:0007669"/>
    <property type="project" value="TreeGrafter"/>
</dbReference>
<comment type="similarity">
    <text evidence="2">Belongs to the C-terminally encoded plant signaling peptide (CEP) family.</text>
</comment>
<organism evidence="10 11">
    <name type="scientific">Camellia sinensis</name>
    <name type="common">Tea plant</name>
    <name type="synonym">Thea sinensis</name>
    <dbReference type="NCBI Taxonomy" id="4442"/>
    <lineage>
        <taxon>Eukaryota</taxon>
        <taxon>Viridiplantae</taxon>
        <taxon>Streptophyta</taxon>
        <taxon>Embryophyta</taxon>
        <taxon>Tracheophyta</taxon>
        <taxon>Spermatophyta</taxon>
        <taxon>Magnoliopsida</taxon>
        <taxon>eudicotyledons</taxon>
        <taxon>Gunneridae</taxon>
        <taxon>Pentapetalae</taxon>
        <taxon>asterids</taxon>
        <taxon>Ericales</taxon>
        <taxon>Theaceae</taxon>
        <taxon>Camellia</taxon>
    </lineage>
</organism>
<dbReference type="GO" id="GO:0048364">
    <property type="term" value="P:root development"/>
    <property type="evidence" value="ECO:0007669"/>
    <property type="project" value="InterPro"/>
</dbReference>
<dbReference type="PANTHER" id="PTHR33348:SF40">
    <property type="entry name" value="PRECURSOR OF CEP3"/>
    <property type="match status" value="1"/>
</dbReference>
<keyword evidence="7" id="KW-0379">Hydroxylation</keyword>
<evidence type="ECO:0000313" key="10">
    <source>
        <dbReference type="EMBL" id="KAF5956280.1"/>
    </source>
</evidence>
<evidence type="ECO:0000256" key="1">
    <source>
        <dbReference type="ARBA" id="ARBA00004271"/>
    </source>
</evidence>
<keyword evidence="4" id="KW-0964">Secreted</keyword>
<evidence type="ECO:0000256" key="3">
    <source>
        <dbReference type="ARBA" id="ARBA00022523"/>
    </source>
</evidence>
<keyword evidence="3" id="KW-0052">Apoplast</keyword>
<evidence type="ECO:0000313" key="11">
    <source>
        <dbReference type="Proteomes" id="UP000593564"/>
    </source>
</evidence>
<keyword evidence="11" id="KW-1185">Reference proteome</keyword>
<keyword evidence="5" id="KW-0372">Hormone</keyword>
<dbReference type="EMBL" id="JACBKZ010000002">
    <property type="protein sequence ID" value="KAF5956280.1"/>
    <property type="molecule type" value="Genomic_DNA"/>
</dbReference>
<evidence type="ECO:0000256" key="7">
    <source>
        <dbReference type="ARBA" id="ARBA00023278"/>
    </source>
</evidence>
<keyword evidence="9" id="KW-1133">Transmembrane helix</keyword>
<keyword evidence="9" id="KW-0472">Membrane</keyword>
<dbReference type="Proteomes" id="UP000593564">
    <property type="component" value="Unassembled WGS sequence"/>
</dbReference>
<evidence type="ECO:0000256" key="6">
    <source>
        <dbReference type="ARBA" id="ARBA00022729"/>
    </source>
</evidence>
<dbReference type="GO" id="GO:1902025">
    <property type="term" value="P:nitrate import"/>
    <property type="evidence" value="ECO:0007669"/>
    <property type="project" value="TreeGrafter"/>
</dbReference>
<accession>A0A7J7HTX4</accession>
<feature type="region of interest" description="Disordered" evidence="8">
    <location>
        <begin position="102"/>
        <end position="138"/>
    </location>
</feature>
<name>A0A7J7HTX4_CAMSI</name>
<keyword evidence="9" id="KW-0812">Transmembrane</keyword>
<sequence length="138" mass="14863">MEDSVTSLSLSLSMAQIKLSSSVSILLIFILFQCFQSSEGRNLKLIRKNESPKLTSHGIIFNKETNKIAAKNSKFHGETTNTAPYTDESVVIAPLLSPPSPSQGIVRAQQPLPPPAHVNDFRPTAPGNSPGVGHSIQN</sequence>
<gene>
    <name evidence="10" type="ORF">HYC85_003505</name>
</gene>
<reference evidence="10 11" key="2">
    <citation type="submission" date="2020-07" db="EMBL/GenBank/DDBJ databases">
        <title>Genome assembly of wild tea tree DASZ reveals pedigree and selection history of tea varieties.</title>
        <authorList>
            <person name="Zhang W."/>
        </authorList>
    </citation>
    <scope>NUCLEOTIDE SEQUENCE [LARGE SCALE GENOMIC DNA]</scope>
    <source>
        <strain evidence="11">cv. G240</strain>
        <tissue evidence="10">Leaf</tissue>
    </source>
</reference>
<reference evidence="11" key="1">
    <citation type="journal article" date="2020" name="Nat. Commun.">
        <title>Genome assembly of wild tea tree DASZ reveals pedigree and selection history of tea varieties.</title>
        <authorList>
            <person name="Zhang W."/>
            <person name="Zhang Y."/>
            <person name="Qiu H."/>
            <person name="Guo Y."/>
            <person name="Wan H."/>
            <person name="Zhang X."/>
            <person name="Scossa F."/>
            <person name="Alseekh S."/>
            <person name="Zhang Q."/>
            <person name="Wang P."/>
            <person name="Xu L."/>
            <person name="Schmidt M.H."/>
            <person name="Jia X."/>
            <person name="Li D."/>
            <person name="Zhu A."/>
            <person name="Guo F."/>
            <person name="Chen W."/>
            <person name="Ni D."/>
            <person name="Usadel B."/>
            <person name="Fernie A.R."/>
            <person name="Wen W."/>
        </authorList>
    </citation>
    <scope>NUCLEOTIDE SEQUENCE [LARGE SCALE GENOMIC DNA]</scope>
    <source>
        <strain evidence="11">cv. G240</strain>
    </source>
</reference>
<feature type="transmembrane region" description="Helical" evidence="9">
    <location>
        <begin position="15"/>
        <end position="35"/>
    </location>
</feature>
<dbReference type="GO" id="GO:0005179">
    <property type="term" value="F:hormone activity"/>
    <property type="evidence" value="ECO:0007669"/>
    <property type="project" value="UniProtKB-KW"/>
</dbReference>
<evidence type="ECO:0000256" key="2">
    <source>
        <dbReference type="ARBA" id="ARBA00008963"/>
    </source>
</evidence>